<dbReference type="GO" id="GO:0000160">
    <property type="term" value="P:phosphorelay signal transduction system"/>
    <property type="evidence" value="ECO:0007669"/>
    <property type="project" value="InterPro"/>
</dbReference>
<reference evidence="8" key="1">
    <citation type="submission" date="2007-10" db="EMBL/GenBank/DDBJ databases">
        <title>Complete sequence of chromosome of Desulforudis audaxviator MP104C.</title>
        <authorList>
            <person name="Copeland A."/>
            <person name="Lucas S."/>
            <person name="Lapidus A."/>
            <person name="Barry K."/>
            <person name="Glavina del Rio T."/>
            <person name="Dalin E."/>
            <person name="Tice H."/>
            <person name="Bruce D."/>
            <person name="Pitluck S."/>
            <person name="Lowry S.R."/>
            <person name="Larimer F."/>
            <person name="Land M.L."/>
            <person name="Hauser L."/>
            <person name="Kyrpides N."/>
            <person name="Ivanova N.N."/>
            <person name="Richardson P."/>
        </authorList>
    </citation>
    <scope>NUCLEOTIDE SEQUENCE [LARGE SCALE GENOMIC DNA]</scope>
    <source>
        <strain evidence="8">MP104C</strain>
    </source>
</reference>
<protein>
    <recommendedName>
        <fullName evidence="1">Stage 0 sporulation protein A homolog</fullName>
    </recommendedName>
</protein>
<evidence type="ECO:0000256" key="1">
    <source>
        <dbReference type="ARBA" id="ARBA00018672"/>
    </source>
</evidence>
<dbReference type="Gene3D" id="3.30.70.270">
    <property type="match status" value="1"/>
</dbReference>
<dbReference type="Proteomes" id="UP000008544">
    <property type="component" value="Chromosome"/>
</dbReference>
<dbReference type="SUPFAM" id="SSF52172">
    <property type="entry name" value="CheY-like"/>
    <property type="match status" value="1"/>
</dbReference>
<feature type="domain" description="Response regulatory" evidence="5">
    <location>
        <begin position="6"/>
        <end position="126"/>
    </location>
</feature>
<dbReference type="STRING" id="477974.Daud_1723"/>
<evidence type="ECO:0000313" key="8">
    <source>
        <dbReference type="Proteomes" id="UP000008544"/>
    </source>
</evidence>
<feature type="domain" description="GGDEF" evidence="6">
    <location>
        <begin position="157"/>
        <end position="290"/>
    </location>
</feature>
<dbReference type="PROSITE" id="PS50110">
    <property type="entry name" value="RESPONSE_REGULATORY"/>
    <property type="match status" value="1"/>
</dbReference>
<dbReference type="InterPro" id="IPR011006">
    <property type="entry name" value="CheY-like_superfamily"/>
</dbReference>
<dbReference type="Gene3D" id="3.40.50.2300">
    <property type="match status" value="1"/>
</dbReference>
<evidence type="ECO:0000259" key="5">
    <source>
        <dbReference type="PROSITE" id="PS50110"/>
    </source>
</evidence>
<dbReference type="PANTHER" id="PTHR44591:SF3">
    <property type="entry name" value="RESPONSE REGULATORY DOMAIN-CONTAINING PROTEIN"/>
    <property type="match status" value="1"/>
</dbReference>
<feature type="modified residue" description="4-aspartylphosphate" evidence="4">
    <location>
        <position position="59"/>
    </location>
</feature>
<dbReference type="InterPro" id="IPR043128">
    <property type="entry name" value="Rev_trsase/Diguanyl_cyclase"/>
</dbReference>
<dbReference type="OrthoDB" id="37094at2"/>
<evidence type="ECO:0000256" key="4">
    <source>
        <dbReference type="PROSITE-ProRule" id="PRU00169"/>
    </source>
</evidence>
<reference evidence="7 8" key="2">
    <citation type="journal article" date="2008" name="Science">
        <title>Environmental genomics reveals a single-species ecosystem deep within Earth.</title>
        <authorList>
            <person name="Chivian D."/>
            <person name="Brodie E.L."/>
            <person name="Alm E.J."/>
            <person name="Culley D.E."/>
            <person name="Dehal P.S."/>
            <person name="Desantis T.Z."/>
            <person name="Gihring T.M."/>
            <person name="Lapidus A."/>
            <person name="Lin L.H."/>
            <person name="Lowry S.R."/>
            <person name="Moser D.P."/>
            <person name="Richardson P.M."/>
            <person name="Southam G."/>
            <person name="Wanger G."/>
            <person name="Pratt L.M."/>
            <person name="Andersen G.L."/>
            <person name="Hazen T.C."/>
            <person name="Brockman F.J."/>
            <person name="Arkin A.P."/>
            <person name="Onstott T.C."/>
        </authorList>
    </citation>
    <scope>NUCLEOTIDE SEQUENCE [LARGE SCALE GENOMIC DNA]</scope>
    <source>
        <strain evidence="7 8">MP104C</strain>
    </source>
</reference>
<dbReference type="AlphaFoldDB" id="B1I5C4"/>
<proteinExistence type="predicted"/>
<dbReference type="Pfam" id="PF00072">
    <property type="entry name" value="Response_reg"/>
    <property type="match status" value="1"/>
</dbReference>
<dbReference type="InterPro" id="IPR050595">
    <property type="entry name" value="Bact_response_regulator"/>
</dbReference>
<keyword evidence="8" id="KW-1185">Reference proteome</keyword>
<organism evidence="7 8">
    <name type="scientific">Desulforudis audaxviator (strain MP104C)</name>
    <dbReference type="NCBI Taxonomy" id="477974"/>
    <lineage>
        <taxon>Bacteria</taxon>
        <taxon>Bacillati</taxon>
        <taxon>Bacillota</taxon>
        <taxon>Clostridia</taxon>
        <taxon>Thermoanaerobacterales</taxon>
        <taxon>Candidatus Desulforudaceae</taxon>
        <taxon>Candidatus Desulforudis</taxon>
    </lineage>
</organism>
<dbReference type="PANTHER" id="PTHR44591">
    <property type="entry name" value="STRESS RESPONSE REGULATOR PROTEIN 1"/>
    <property type="match status" value="1"/>
</dbReference>
<dbReference type="KEGG" id="dau:Daud_1723"/>
<dbReference type="InterPro" id="IPR001789">
    <property type="entry name" value="Sig_transdc_resp-reg_receiver"/>
</dbReference>
<dbReference type="SMART" id="SM00448">
    <property type="entry name" value="REC"/>
    <property type="match status" value="1"/>
</dbReference>
<dbReference type="SUPFAM" id="SSF55073">
    <property type="entry name" value="Nucleotide cyclase"/>
    <property type="match status" value="1"/>
</dbReference>
<dbReference type="PROSITE" id="PS50887">
    <property type="entry name" value="GGDEF"/>
    <property type="match status" value="1"/>
</dbReference>
<dbReference type="InterPro" id="IPR029787">
    <property type="entry name" value="Nucleotide_cyclase"/>
</dbReference>
<dbReference type="eggNOG" id="COG3706">
    <property type="taxonomic scope" value="Bacteria"/>
</dbReference>
<accession>B1I5C4</accession>
<evidence type="ECO:0000256" key="2">
    <source>
        <dbReference type="ARBA" id="ARBA00022553"/>
    </source>
</evidence>
<dbReference type="EMBL" id="CP000860">
    <property type="protein sequence ID" value="ACA60221.1"/>
    <property type="molecule type" value="Genomic_DNA"/>
</dbReference>
<sequence length="290" mass="33036">MSTNGKILLVDDSPLFRAYLKNFINSKYSLEIEEITSTRELSRYLSTFGVDNLLLIIIDLYLPDGNGLEVLHQYREVSGGKEIPFLLVSARIDSSSAALALKTGAKGIIAKPVNLEKLREKVDAILLSEYRLKERASVIEYYDQVKVEVKRAQRAKYPLSLLLAGIFTTETFHALYKESSYHRIIDLKSKYPEKLRGIMRETDSIINLSPSEYFLILPFTDSEGILAVKKKLEKIYCELIPEEERNTLIMVIGTATFPKDSEKPDELISKLEIDFKEQFSAAKRNIVNTQ</sequence>
<evidence type="ECO:0000259" key="6">
    <source>
        <dbReference type="PROSITE" id="PS50887"/>
    </source>
</evidence>
<dbReference type="InterPro" id="IPR000160">
    <property type="entry name" value="GGDEF_dom"/>
</dbReference>
<comment type="function">
    <text evidence="3">May play the central regulatory role in sporulation. It may be an element of the effector pathway responsible for the activation of sporulation genes in response to nutritional stress. Spo0A may act in concert with spo0H (a sigma factor) to control the expression of some genes that are critical to the sporulation process.</text>
</comment>
<name>B1I5C4_DESAP</name>
<dbReference type="HOGENOM" id="CLU_1045584_0_0_9"/>
<evidence type="ECO:0000256" key="3">
    <source>
        <dbReference type="ARBA" id="ARBA00024867"/>
    </source>
</evidence>
<evidence type="ECO:0000313" key="7">
    <source>
        <dbReference type="EMBL" id="ACA60221.1"/>
    </source>
</evidence>
<keyword evidence="2 4" id="KW-0597">Phosphoprotein</keyword>
<gene>
    <name evidence="7" type="ordered locus">Daud_1723</name>
</gene>